<dbReference type="Pfam" id="PF05685">
    <property type="entry name" value="Uma2"/>
    <property type="match status" value="1"/>
</dbReference>
<dbReference type="InterPro" id="IPR012296">
    <property type="entry name" value="Nuclease_put_TT1808"/>
</dbReference>
<name>A0A6J4NYW4_9ACTN</name>
<evidence type="ECO:0000259" key="1">
    <source>
        <dbReference type="Pfam" id="PF05685"/>
    </source>
</evidence>
<dbReference type="AlphaFoldDB" id="A0A6J4NYW4"/>
<dbReference type="EMBL" id="CADCUY010000187">
    <property type="protein sequence ID" value="CAA9401431.1"/>
    <property type="molecule type" value="Genomic_DNA"/>
</dbReference>
<reference evidence="2" key="1">
    <citation type="submission" date="2020-02" db="EMBL/GenBank/DDBJ databases">
        <authorList>
            <person name="Meier V. D."/>
        </authorList>
    </citation>
    <scope>NUCLEOTIDE SEQUENCE</scope>
    <source>
        <strain evidence="2">AVDCRST_MAG35</strain>
    </source>
</reference>
<feature type="domain" description="Putative restriction endonuclease" evidence="1">
    <location>
        <begin position="9"/>
        <end position="135"/>
    </location>
</feature>
<dbReference type="InterPro" id="IPR011335">
    <property type="entry name" value="Restrct_endonuc-II-like"/>
</dbReference>
<organism evidence="2">
    <name type="scientific">uncultured Quadrisphaera sp</name>
    <dbReference type="NCBI Taxonomy" id="904978"/>
    <lineage>
        <taxon>Bacteria</taxon>
        <taxon>Bacillati</taxon>
        <taxon>Actinomycetota</taxon>
        <taxon>Actinomycetes</taxon>
        <taxon>Kineosporiales</taxon>
        <taxon>Kineosporiaceae</taxon>
        <taxon>Quadrisphaera</taxon>
        <taxon>environmental samples</taxon>
    </lineage>
</organism>
<dbReference type="SUPFAM" id="SSF52980">
    <property type="entry name" value="Restriction endonuclease-like"/>
    <property type="match status" value="1"/>
</dbReference>
<dbReference type="CDD" id="cd06260">
    <property type="entry name" value="DUF820-like"/>
    <property type="match status" value="1"/>
</dbReference>
<gene>
    <name evidence="2" type="ORF">AVDCRST_MAG35-928</name>
</gene>
<dbReference type="PANTHER" id="PTHR35400:SF3">
    <property type="entry name" value="SLL1072 PROTEIN"/>
    <property type="match status" value="1"/>
</dbReference>
<protein>
    <recommendedName>
        <fullName evidence="1">Putative restriction endonuclease domain-containing protein</fullName>
    </recommendedName>
</protein>
<dbReference type="PANTHER" id="PTHR35400">
    <property type="entry name" value="SLR1083 PROTEIN"/>
    <property type="match status" value="1"/>
</dbReference>
<sequence>MRQQVRIADLPEDSTWPKHEIIDGTLIVTPYAGLPHQAAVGRLHLALAGAAPDGVVVYPGANVRRVADGGESLLIPDVVVARADTTDPTYLAPEDVLVAVEVVSPGSRTMDLVTKRATYAAWGIPAYLVLDLAAPAGEGLTWHGDTSAVAWAVAAVQG</sequence>
<proteinExistence type="predicted"/>
<evidence type="ECO:0000313" key="2">
    <source>
        <dbReference type="EMBL" id="CAA9401431.1"/>
    </source>
</evidence>
<dbReference type="InterPro" id="IPR008538">
    <property type="entry name" value="Uma2"/>
</dbReference>
<dbReference type="Gene3D" id="3.90.1570.10">
    <property type="entry name" value="tt1808, chain A"/>
    <property type="match status" value="1"/>
</dbReference>
<accession>A0A6J4NYW4</accession>